<dbReference type="InterPro" id="IPR011990">
    <property type="entry name" value="TPR-like_helical_dom_sf"/>
</dbReference>
<feature type="repeat" description="PPR" evidence="11">
    <location>
        <begin position="78"/>
        <end position="112"/>
    </location>
</feature>
<evidence type="ECO:0000256" key="12">
    <source>
        <dbReference type="PROSITE-ProRule" id="PRU00723"/>
    </source>
</evidence>
<dbReference type="AlphaFoldDB" id="A0A813KB14"/>
<feature type="compositionally biased region" description="Basic residues" evidence="13">
    <location>
        <begin position="20"/>
        <end position="32"/>
    </location>
</feature>
<dbReference type="EMBL" id="CAJNNW010028742">
    <property type="protein sequence ID" value="CAE8697434.1"/>
    <property type="molecule type" value="Genomic_DNA"/>
</dbReference>
<keyword evidence="7 12" id="KW-0479">Metal-binding</keyword>
<accession>A0A813KB14</accession>
<evidence type="ECO:0000256" key="10">
    <source>
        <dbReference type="ARBA" id="ARBA00022833"/>
    </source>
</evidence>
<dbReference type="Gene3D" id="3.40.50.150">
    <property type="entry name" value="Vaccinia Virus protein VP39"/>
    <property type="match status" value="1"/>
</dbReference>
<feature type="repeat" description="PPR" evidence="11">
    <location>
        <begin position="113"/>
        <end position="147"/>
    </location>
</feature>
<protein>
    <recommendedName>
        <fullName evidence="2">tRNA (guanine(46)-N(7))-methyltransferase</fullName>
        <ecNumber evidence="2">2.1.1.33</ecNumber>
    </recommendedName>
</protein>
<dbReference type="Proteomes" id="UP000626109">
    <property type="component" value="Unassembled WGS sequence"/>
</dbReference>
<dbReference type="Gene3D" id="1.25.40.10">
    <property type="entry name" value="Tetratricopeptide repeat domain"/>
    <property type="match status" value="1"/>
</dbReference>
<dbReference type="GO" id="GO:0008176">
    <property type="term" value="F:tRNA (guanine(46)-N7)-methyltransferase activity"/>
    <property type="evidence" value="ECO:0007669"/>
    <property type="project" value="UniProtKB-EC"/>
</dbReference>
<dbReference type="Pfam" id="PF00642">
    <property type="entry name" value="zf-CCCH"/>
    <property type="match status" value="1"/>
</dbReference>
<dbReference type="SMART" id="SM00356">
    <property type="entry name" value="ZnF_C3H1"/>
    <property type="match status" value="1"/>
</dbReference>
<evidence type="ECO:0000256" key="8">
    <source>
        <dbReference type="ARBA" id="ARBA00022737"/>
    </source>
</evidence>
<dbReference type="Pfam" id="PF13812">
    <property type="entry name" value="PPR_3"/>
    <property type="match status" value="2"/>
</dbReference>
<dbReference type="PROSITE" id="PS51625">
    <property type="entry name" value="SAM_MT_TRMB"/>
    <property type="match status" value="1"/>
</dbReference>
<evidence type="ECO:0000256" key="4">
    <source>
        <dbReference type="ARBA" id="ARBA00022679"/>
    </source>
</evidence>
<keyword evidence="3" id="KW-0489">Methyltransferase</keyword>
<evidence type="ECO:0000256" key="9">
    <source>
        <dbReference type="ARBA" id="ARBA00022771"/>
    </source>
</evidence>
<dbReference type="InterPro" id="IPR029063">
    <property type="entry name" value="SAM-dependent_MTases_sf"/>
</dbReference>
<dbReference type="PROSITE" id="PS50103">
    <property type="entry name" value="ZF_C3H1"/>
    <property type="match status" value="1"/>
</dbReference>
<proteinExistence type="predicted"/>
<keyword evidence="5" id="KW-0949">S-adenosyl-L-methionine</keyword>
<keyword evidence="10 12" id="KW-0862">Zinc</keyword>
<sequence length="657" mass="72105">MPQVWRSRPGGPEAQGKGKAGGKAKAKAKGAQKKGAAARNDPRAETLTKQIADFARSKQLSKAIEIFLQFSREGVKPTVYTFSALINAHVRCGDLEGAMQVLKDMKVRGIKPNVSIFTILLKGYSEAGSIQKARAMLDDMLARDICPDVRAINTFFRGCLHVGDVPLALDVFQRMVAEWHIIPDSTSHRYIVQLMSQGLCLDAMGQLLTKIRAGAKSGAVEADASPGATKAAGPCKFWNLGNCGRGANCKFYHDPAVPQVNEEQFKKEELSTGGDAHLNMAHTAAMLGRWKACTTALRRAEEYFRAIEEDAPRAQASHELFHSFGRQEAKREIDRIATFAIQQSAPDLPSYLGRTFLFSTCQGPADAVEVVSPDAVAEQCVDALSRGFGLEQVVLAGSTSTEDMTRCFRRCLSRHARLRTSHIFGPPERPAGKRKRVEEADNLSGAAELPVKLEVCSGNGDWVVAQAKKEKGKANWMALELKHNRVHSIFSRAVFEQVDNLCLIRGDASQVLPRHLQMASVSHVFINFPEPPHVSGHGHAESKHEFLTADFFKDLCRVLKPGGRITIFSDNHKYIRVLARRVASVAEEDGKLLFASAVLKADHDVDLTLSKDVKGVQLHCGTPGTCAGHAVQTTSFFDRLWKHGSHSDRYFFVAEKG</sequence>
<evidence type="ECO:0000256" key="7">
    <source>
        <dbReference type="ARBA" id="ARBA00022723"/>
    </source>
</evidence>
<organism evidence="15 16">
    <name type="scientific">Polarella glacialis</name>
    <name type="common">Dinoflagellate</name>
    <dbReference type="NCBI Taxonomy" id="89957"/>
    <lineage>
        <taxon>Eukaryota</taxon>
        <taxon>Sar</taxon>
        <taxon>Alveolata</taxon>
        <taxon>Dinophyceae</taxon>
        <taxon>Suessiales</taxon>
        <taxon>Suessiaceae</taxon>
        <taxon>Polarella</taxon>
    </lineage>
</organism>
<evidence type="ECO:0000256" key="2">
    <source>
        <dbReference type="ARBA" id="ARBA00011977"/>
    </source>
</evidence>
<gene>
    <name evidence="15" type="ORF">PGLA2088_LOCUS30305</name>
</gene>
<evidence type="ECO:0000256" key="5">
    <source>
        <dbReference type="ARBA" id="ARBA00022691"/>
    </source>
</evidence>
<evidence type="ECO:0000259" key="14">
    <source>
        <dbReference type="PROSITE" id="PS50103"/>
    </source>
</evidence>
<dbReference type="InterPro" id="IPR036855">
    <property type="entry name" value="Znf_CCCH_sf"/>
</dbReference>
<dbReference type="InterPro" id="IPR002885">
    <property type="entry name" value="PPR_rpt"/>
</dbReference>
<name>A0A813KB14_POLGL</name>
<comment type="caution">
    <text evidence="15">The sequence shown here is derived from an EMBL/GenBank/DDBJ whole genome shotgun (WGS) entry which is preliminary data.</text>
</comment>
<evidence type="ECO:0000256" key="6">
    <source>
        <dbReference type="ARBA" id="ARBA00022694"/>
    </source>
</evidence>
<dbReference type="NCBIfam" id="TIGR00756">
    <property type="entry name" value="PPR"/>
    <property type="match status" value="2"/>
</dbReference>
<evidence type="ECO:0000313" key="15">
    <source>
        <dbReference type="EMBL" id="CAE8697434.1"/>
    </source>
</evidence>
<evidence type="ECO:0000256" key="13">
    <source>
        <dbReference type="SAM" id="MobiDB-lite"/>
    </source>
</evidence>
<dbReference type="SUPFAM" id="SSF90229">
    <property type="entry name" value="CCCH zinc finger"/>
    <property type="match status" value="1"/>
</dbReference>
<dbReference type="PANTHER" id="PTHR47447:SF17">
    <property type="entry name" value="OS12G0638900 PROTEIN"/>
    <property type="match status" value="1"/>
</dbReference>
<evidence type="ECO:0000256" key="3">
    <source>
        <dbReference type="ARBA" id="ARBA00022603"/>
    </source>
</evidence>
<feature type="domain" description="C3H1-type" evidence="14">
    <location>
        <begin position="229"/>
        <end position="256"/>
    </location>
</feature>
<dbReference type="GO" id="GO:0008270">
    <property type="term" value="F:zinc ion binding"/>
    <property type="evidence" value="ECO:0007669"/>
    <property type="project" value="UniProtKB-KW"/>
</dbReference>
<comment type="catalytic activity">
    <reaction evidence="1">
        <text>guanosine(46) in tRNA + S-adenosyl-L-methionine = N(7)-methylguanosine(46) in tRNA + S-adenosyl-L-homocysteine</text>
        <dbReference type="Rhea" id="RHEA:42708"/>
        <dbReference type="Rhea" id="RHEA-COMP:10188"/>
        <dbReference type="Rhea" id="RHEA-COMP:10189"/>
        <dbReference type="ChEBI" id="CHEBI:57856"/>
        <dbReference type="ChEBI" id="CHEBI:59789"/>
        <dbReference type="ChEBI" id="CHEBI:74269"/>
        <dbReference type="ChEBI" id="CHEBI:74480"/>
        <dbReference type="EC" id="2.1.1.33"/>
    </reaction>
</comment>
<feature type="zinc finger region" description="C3H1-type" evidence="12">
    <location>
        <begin position="229"/>
        <end position="256"/>
    </location>
</feature>
<dbReference type="EC" id="2.1.1.33" evidence="2"/>
<keyword evidence="9 12" id="KW-0863">Zinc-finger</keyword>
<dbReference type="PANTHER" id="PTHR47447">
    <property type="entry name" value="OS03G0856100 PROTEIN"/>
    <property type="match status" value="1"/>
</dbReference>
<keyword evidence="8" id="KW-0677">Repeat</keyword>
<dbReference type="InterPro" id="IPR003358">
    <property type="entry name" value="tRNA_(Gua-N-7)_MeTrfase_Trmb"/>
</dbReference>
<evidence type="ECO:0000256" key="11">
    <source>
        <dbReference type="PROSITE-ProRule" id="PRU00708"/>
    </source>
</evidence>
<evidence type="ECO:0000313" key="16">
    <source>
        <dbReference type="Proteomes" id="UP000626109"/>
    </source>
</evidence>
<feature type="region of interest" description="Disordered" evidence="13">
    <location>
        <begin position="1"/>
        <end position="43"/>
    </location>
</feature>
<dbReference type="Gene3D" id="4.10.1000.10">
    <property type="entry name" value="Zinc finger, CCCH-type"/>
    <property type="match status" value="1"/>
</dbReference>
<dbReference type="PROSITE" id="PS51375">
    <property type="entry name" value="PPR"/>
    <property type="match status" value="2"/>
</dbReference>
<keyword evidence="6" id="KW-0819">tRNA processing</keyword>
<evidence type="ECO:0000256" key="1">
    <source>
        <dbReference type="ARBA" id="ARBA00000142"/>
    </source>
</evidence>
<dbReference type="Pfam" id="PF02390">
    <property type="entry name" value="Methyltransf_4"/>
    <property type="match status" value="1"/>
</dbReference>
<keyword evidence="4" id="KW-0808">Transferase</keyword>
<reference evidence="15" key="1">
    <citation type="submission" date="2021-02" db="EMBL/GenBank/DDBJ databases">
        <authorList>
            <person name="Dougan E. K."/>
            <person name="Rhodes N."/>
            <person name="Thang M."/>
            <person name="Chan C."/>
        </authorList>
    </citation>
    <scope>NUCLEOTIDE SEQUENCE</scope>
</reference>
<dbReference type="SUPFAM" id="SSF53335">
    <property type="entry name" value="S-adenosyl-L-methionine-dependent methyltransferases"/>
    <property type="match status" value="1"/>
</dbReference>
<dbReference type="InterPro" id="IPR000571">
    <property type="entry name" value="Znf_CCCH"/>
</dbReference>